<dbReference type="InParanoid" id="F4SE62"/>
<evidence type="ECO:0000313" key="3">
    <source>
        <dbReference type="Proteomes" id="UP000001072"/>
    </source>
</evidence>
<reference evidence="3" key="1">
    <citation type="journal article" date="2011" name="Proc. Natl. Acad. Sci. U.S.A.">
        <title>Obligate biotrophy features unraveled by the genomic analysis of rust fungi.</title>
        <authorList>
            <person name="Duplessis S."/>
            <person name="Cuomo C.A."/>
            <person name="Lin Y.-C."/>
            <person name="Aerts A."/>
            <person name="Tisserant E."/>
            <person name="Veneault-Fourrey C."/>
            <person name="Joly D.L."/>
            <person name="Hacquard S."/>
            <person name="Amselem J."/>
            <person name="Cantarel B.L."/>
            <person name="Chiu R."/>
            <person name="Coutinho P.M."/>
            <person name="Feau N."/>
            <person name="Field M."/>
            <person name="Frey P."/>
            <person name="Gelhaye E."/>
            <person name="Goldberg J."/>
            <person name="Grabherr M.G."/>
            <person name="Kodira C.D."/>
            <person name="Kohler A."/>
            <person name="Kuees U."/>
            <person name="Lindquist E.A."/>
            <person name="Lucas S.M."/>
            <person name="Mago R."/>
            <person name="Mauceli E."/>
            <person name="Morin E."/>
            <person name="Murat C."/>
            <person name="Pangilinan J.L."/>
            <person name="Park R."/>
            <person name="Pearson M."/>
            <person name="Quesneville H."/>
            <person name="Rouhier N."/>
            <person name="Sakthikumar S."/>
            <person name="Salamov A.A."/>
            <person name="Schmutz J."/>
            <person name="Selles B."/>
            <person name="Shapiro H."/>
            <person name="Tanguay P."/>
            <person name="Tuskan G.A."/>
            <person name="Henrissat B."/>
            <person name="Van de Peer Y."/>
            <person name="Rouze P."/>
            <person name="Ellis J.G."/>
            <person name="Dodds P.N."/>
            <person name="Schein J.E."/>
            <person name="Zhong S."/>
            <person name="Hamelin R.C."/>
            <person name="Grigoriev I.V."/>
            <person name="Szabo L.J."/>
            <person name="Martin F."/>
        </authorList>
    </citation>
    <scope>NUCLEOTIDE SEQUENCE [LARGE SCALE GENOMIC DNA]</scope>
    <source>
        <strain evidence="3">98AG31 / pathotype 3-4-7</strain>
    </source>
</reference>
<gene>
    <name evidence="2" type="ORF">MELLADRAFT_70243</name>
</gene>
<feature type="compositionally biased region" description="Basic residues" evidence="1">
    <location>
        <begin position="132"/>
        <end position="141"/>
    </location>
</feature>
<dbReference type="EMBL" id="GL883350">
    <property type="protein sequence ID" value="EGF97065.1"/>
    <property type="molecule type" value="Genomic_DNA"/>
</dbReference>
<dbReference type="KEGG" id="mlr:MELLADRAFT_70243"/>
<dbReference type="HOGENOM" id="CLU_1825727_0_0_1"/>
<dbReference type="GeneID" id="18931465"/>
<feature type="compositionally biased region" description="Acidic residues" evidence="1">
    <location>
        <begin position="117"/>
        <end position="127"/>
    </location>
</feature>
<dbReference type="AlphaFoldDB" id="F4SE62"/>
<organism evidence="3">
    <name type="scientific">Melampsora larici-populina (strain 98AG31 / pathotype 3-4-7)</name>
    <name type="common">Poplar leaf rust fungus</name>
    <dbReference type="NCBI Taxonomy" id="747676"/>
    <lineage>
        <taxon>Eukaryota</taxon>
        <taxon>Fungi</taxon>
        <taxon>Dikarya</taxon>
        <taxon>Basidiomycota</taxon>
        <taxon>Pucciniomycotina</taxon>
        <taxon>Pucciniomycetes</taxon>
        <taxon>Pucciniales</taxon>
        <taxon>Melampsoraceae</taxon>
        <taxon>Melampsora</taxon>
    </lineage>
</organism>
<dbReference type="RefSeq" id="XP_007419667.1">
    <property type="nucleotide sequence ID" value="XM_007419605.1"/>
</dbReference>
<name>F4SE62_MELLP</name>
<accession>F4SE62</accession>
<feature type="region of interest" description="Disordered" evidence="1">
    <location>
        <begin position="1"/>
        <end position="21"/>
    </location>
</feature>
<evidence type="ECO:0000313" key="2">
    <source>
        <dbReference type="EMBL" id="EGF97065.1"/>
    </source>
</evidence>
<sequence length="141" mass="16742">MKKNTTLKCRKRYTTSSKKKKSLLQSLNLDLKEHAPQTRNQKNVKRKWIQKKSNKEEIKVPEKIDNYVEEEEVTVPIVELQAKRVRSTDVKQTKQKWKGWVILDQEEIKKEKGVKEAEEDCGEENTNDDTRRSKRIKCKKS</sequence>
<protein>
    <submittedName>
        <fullName evidence="2">Uncharacterized protein</fullName>
    </submittedName>
</protein>
<dbReference type="VEuPathDB" id="FungiDB:MELLADRAFT_70243"/>
<proteinExistence type="predicted"/>
<feature type="region of interest" description="Disordered" evidence="1">
    <location>
        <begin position="113"/>
        <end position="141"/>
    </location>
</feature>
<keyword evidence="3" id="KW-1185">Reference proteome</keyword>
<evidence type="ECO:0000256" key="1">
    <source>
        <dbReference type="SAM" id="MobiDB-lite"/>
    </source>
</evidence>
<dbReference type="Proteomes" id="UP000001072">
    <property type="component" value="Unassembled WGS sequence"/>
</dbReference>